<reference evidence="5" key="1">
    <citation type="submission" date="2022-07" db="EMBL/GenBank/DDBJ databases">
        <authorList>
            <person name="Trinca V."/>
            <person name="Uliana J.V.C."/>
            <person name="Torres T.T."/>
            <person name="Ward R.J."/>
            <person name="Monesi N."/>
        </authorList>
    </citation>
    <scope>NUCLEOTIDE SEQUENCE</scope>
    <source>
        <strain evidence="5">HSMRA1968</strain>
        <tissue evidence="5">Whole embryos</tissue>
    </source>
</reference>
<dbReference type="Pfam" id="PF16077">
    <property type="entry name" value="Spaetzle"/>
    <property type="match status" value="1"/>
</dbReference>
<protein>
    <submittedName>
        <fullName evidence="5">Protein spaetzle</fullName>
    </submittedName>
</protein>
<gene>
    <name evidence="5" type="primary">spz_0</name>
    <name evidence="5" type="ORF">Bhyg_10601</name>
</gene>
<comment type="caution">
    <text evidence="5">The sequence shown here is derived from an EMBL/GenBank/DDBJ whole genome shotgun (WGS) entry which is preliminary data.</text>
</comment>
<dbReference type="PANTHER" id="PTHR23199">
    <property type="entry name" value="NEUROTROPHIN 1-RELATED"/>
    <property type="match status" value="1"/>
</dbReference>
<dbReference type="InterPro" id="IPR029034">
    <property type="entry name" value="Cystine-knot_cytokine"/>
</dbReference>
<dbReference type="AlphaFoldDB" id="A0A9Q0MTS6"/>
<evidence type="ECO:0000259" key="4">
    <source>
        <dbReference type="Pfam" id="PF16077"/>
    </source>
</evidence>
<keyword evidence="6" id="KW-1185">Reference proteome</keyword>
<feature type="domain" description="Spaetzle" evidence="4">
    <location>
        <begin position="130"/>
        <end position="221"/>
    </location>
</feature>
<dbReference type="GO" id="GO:0008083">
    <property type="term" value="F:growth factor activity"/>
    <property type="evidence" value="ECO:0007669"/>
    <property type="project" value="TreeGrafter"/>
</dbReference>
<evidence type="ECO:0000256" key="1">
    <source>
        <dbReference type="ARBA" id="ARBA00022729"/>
    </source>
</evidence>
<accession>A0A9Q0MTS6</accession>
<dbReference type="EMBL" id="WJQU01000003">
    <property type="protein sequence ID" value="KAJ6637870.1"/>
    <property type="molecule type" value="Genomic_DNA"/>
</dbReference>
<proteinExistence type="predicted"/>
<name>A0A9Q0MTS6_9DIPT</name>
<dbReference type="GO" id="GO:0021556">
    <property type="term" value="P:central nervous system formation"/>
    <property type="evidence" value="ECO:0007669"/>
    <property type="project" value="TreeGrafter"/>
</dbReference>
<keyword evidence="2" id="KW-1015">Disulfide bond</keyword>
<evidence type="ECO:0000313" key="6">
    <source>
        <dbReference type="Proteomes" id="UP001151699"/>
    </source>
</evidence>
<sequence length="233" mass="26297">MYVKEVEGSDKGLGAQDVLVMNSPFIFLALLLEIIATPSGRNETQKSGQPGRLATGRDSDADKIQFPIEQQFIPPPCAKESTVCELIDNYPTAHVDQVLKKSAHKYEDLFGSDVVITDIANRNNGIDEETLCSSQERLIYPQAGLTKLNNWMYIVNQKNYTQGVRVEECTHTNQCEMALSFPLGYESKCKQKYIYRQLLAINEYGDTVKDLFQLPSCCQCVLIRSDRNKRSIN</sequence>
<dbReference type="GO" id="GO:0045087">
    <property type="term" value="P:innate immune response"/>
    <property type="evidence" value="ECO:0007669"/>
    <property type="project" value="TreeGrafter"/>
</dbReference>
<dbReference type="SUPFAM" id="SSF57501">
    <property type="entry name" value="Cystine-knot cytokines"/>
    <property type="match status" value="1"/>
</dbReference>
<dbReference type="GO" id="GO:0005121">
    <property type="term" value="F:Toll binding"/>
    <property type="evidence" value="ECO:0007669"/>
    <property type="project" value="TreeGrafter"/>
</dbReference>
<dbReference type="InterPro" id="IPR032104">
    <property type="entry name" value="Spaetzle"/>
</dbReference>
<keyword evidence="3" id="KW-0325">Glycoprotein</keyword>
<dbReference type="PANTHER" id="PTHR23199:SF12">
    <property type="entry name" value="NEUROTROPHIN 1-RELATED"/>
    <property type="match status" value="1"/>
</dbReference>
<dbReference type="Proteomes" id="UP001151699">
    <property type="component" value="Chromosome X"/>
</dbReference>
<dbReference type="OrthoDB" id="6359065at2759"/>
<evidence type="ECO:0000256" key="2">
    <source>
        <dbReference type="ARBA" id="ARBA00023157"/>
    </source>
</evidence>
<dbReference type="FunFam" id="2.10.90.10:FF:000056">
    <property type="entry name" value="Protein spaetzle"/>
    <property type="match status" value="1"/>
</dbReference>
<dbReference type="Gene3D" id="2.10.90.10">
    <property type="entry name" value="Cystine-knot cytokines"/>
    <property type="match status" value="1"/>
</dbReference>
<dbReference type="InterPro" id="IPR052444">
    <property type="entry name" value="Spz/Toll_ligand-like"/>
</dbReference>
<organism evidence="5 6">
    <name type="scientific">Pseudolycoriella hygida</name>
    <dbReference type="NCBI Taxonomy" id="35572"/>
    <lineage>
        <taxon>Eukaryota</taxon>
        <taxon>Metazoa</taxon>
        <taxon>Ecdysozoa</taxon>
        <taxon>Arthropoda</taxon>
        <taxon>Hexapoda</taxon>
        <taxon>Insecta</taxon>
        <taxon>Pterygota</taxon>
        <taxon>Neoptera</taxon>
        <taxon>Endopterygota</taxon>
        <taxon>Diptera</taxon>
        <taxon>Nematocera</taxon>
        <taxon>Sciaroidea</taxon>
        <taxon>Sciaridae</taxon>
        <taxon>Pseudolycoriella</taxon>
    </lineage>
</organism>
<evidence type="ECO:0000313" key="5">
    <source>
        <dbReference type="EMBL" id="KAJ6637870.1"/>
    </source>
</evidence>
<keyword evidence="1" id="KW-0732">Signal</keyword>
<dbReference type="GO" id="GO:0005615">
    <property type="term" value="C:extracellular space"/>
    <property type="evidence" value="ECO:0007669"/>
    <property type="project" value="UniProtKB-ARBA"/>
</dbReference>
<evidence type="ECO:0000256" key="3">
    <source>
        <dbReference type="ARBA" id="ARBA00023180"/>
    </source>
</evidence>